<evidence type="ECO:0000313" key="4">
    <source>
        <dbReference type="EMBL" id="KAK3171315.1"/>
    </source>
</evidence>
<comment type="caution">
    <text evidence="4">The sequence shown here is derived from an EMBL/GenBank/DDBJ whole genome shotgun (WGS) entry which is preliminary data.</text>
</comment>
<dbReference type="GO" id="GO:0016020">
    <property type="term" value="C:membrane"/>
    <property type="evidence" value="ECO:0007669"/>
    <property type="project" value="TreeGrafter"/>
</dbReference>
<evidence type="ECO:0000256" key="2">
    <source>
        <dbReference type="ARBA" id="ARBA00023002"/>
    </source>
</evidence>
<dbReference type="InterPro" id="IPR002347">
    <property type="entry name" value="SDR_fam"/>
</dbReference>
<name>A0AAD9Z4L2_9LECA</name>
<organism evidence="4 5">
    <name type="scientific">Lepraria neglecta</name>
    <dbReference type="NCBI Taxonomy" id="209136"/>
    <lineage>
        <taxon>Eukaryota</taxon>
        <taxon>Fungi</taxon>
        <taxon>Dikarya</taxon>
        <taxon>Ascomycota</taxon>
        <taxon>Pezizomycotina</taxon>
        <taxon>Lecanoromycetes</taxon>
        <taxon>OSLEUM clade</taxon>
        <taxon>Lecanoromycetidae</taxon>
        <taxon>Lecanorales</taxon>
        <taxon>Lecanorineae</taxon>
        <taxon>Stereocaulaceae</taxon>
        <taxon>Lepraria</taxon>
    </lineage>
</organism>
<protein>
    <submittedName>
        <fullName evidence="4">Uncharacterized protein</fullName>
    </submittedName>
</protein>
<dbReference type="EMBL" id="JASNWA010000008">
    <property type="protein sequence ID" value="KAK3171315.1"/>
    <property type="molecule type" value="Genomic_DNA"/>
</dbReference>
<gene>
    <name evidence="4" type="ORF">OEA41_003399</name>
</gene>
<comment type="similarity">
    <text evidence="1 3">Belongs to the short-chain dehydrogenases/reductases (SDR) family.</text>
</comment>
<keyword evidence="2" id="KW-0560">Oxidoreductase</keyword>
<reference evidence="4" key="1">
    <citation type="submission" date="2022-11" db="EMBL/GenBank/DDBJ databases">
        <title>Chromosomal genome sequence assembly and mating type (MAT) locus characterization of the leprose asexual lichenized fungus Lepraria neglecta (Nyl.) Erichsen.</title>
        <authorList>
            <person name="Allen J.L."/>
            <person name="Pfeffer B."/>
        </authorList>
    </citation>
    <scope>NUCLEOTIDE SEQUENCE</scope>
    <source>
        <strain evidence="4">Allen 5258</strain>
    </source>
</reference>
<dbReference type="PRINTS" id="PR00080">
    <property type="entry name" value="SDRFAMILY"/>
</dbReference>
<dbReference type="PANTHER" id="PTHR44196:SF1">
    <property type="entry name" value="DEHYDROGENASE_REDUCTASE SDR FAMILY MEMBER 7B"/>
    <property type="match status" value="1"/>
</dbReference>
<sequence>MAQEQLMPNGFNFTKTTHADTYPAIDPASKSDLSGKNVFISGASKGIGRATALGYAKAGAAGIGVGARSDLSTLEKEIQHAAKEAGKNSPKVLAVKMDVSDRAAVEGAAKETEATFGRLDILVNNAGYLERNIPIVDSDPDEWWKTWTVNIKGPYLMTHCFLPLMLKGGDKQIVNLSSIGAHYTRPGFSAYQPGKLAILRFSEFINAEYGDQGVMSFAVYPGGVMTELAAVMSKETYSTVLTDTPEVGGHTIVYLTRKRQEWLAGRYISCTWDMPEFFAKKNEIVKKDLLKVRMVVE</sequence>
<keyword evidence="5" id="KW-1185">Reference proteome</keyword>
<dbReference type="PANTHER" id="PTHR44196">
    <property type="entry name" value="DEHYDROGENASE/REDUCTASE SDR FAMILY MEMBER 7B"/>
    <property type="match status" value="1"/>
</dbReference>
<accession>A0AAD9Z4L2</accession>
<dbReference type="PRINTS" id="PR00081">
    <property type="entry name" value="GDHRDH"/>
</dbReference>
<dbReference type="GO" id="GO:0016491">
    <property type="term" value="F:oxidoreductase activity"/>
    <property type="evidence" value="ECO:0007669"/>
    <property type="project" value="UniProtKB-KW"/>
</dbReference>
<dbReference type="SUPFAM" id="SSF51735">
    <property type="entry name" value="NAD(P)-binding Rossmann-fold domains"/>
    <property type="match status" value="1"/>
</dbReference>
<dbReference type="InterPro" id="IPR036291">
    <property type="entry name" value="NAD(P)-bd_dom_sf"/>
</dbReference>
<dbReference type="CDD" id="cd05233">
    <property type="entry name" value="SDR_c"/>
    <property type="match status" value="1"/>
</dbReference>
<dbReference type="AlphaFoldDB" id="A0AAD9Z4L2"/>
<dbReference type="Proteomes" id="UP001276659">
    <property type="component" value="Unassembled WGS sequence"/>
</dbReference>
<evidence type="ECO:0000256" key="3">
    <source>
        <dbReference type="RuleBase" id="RU000363"/>
    </source>
</evidence>
<evidence type="ECO:0000313" key="5">
    <source>
        <dbReference type="Proteomes" id="UP001276659"/>
    </source>
</evidence>
<proteinExistence type="inferred from homology"/>
<evidence type="ECO:0000256" key="1">
    <source>
        <dbReference type="ARBA" id="ARBA00006484"/>
    </source>
</evidence>
<dbReference type="Gene3D" id="3.40.50.720">
    <property type="entry name" value="NAD(P)-binding Rossmann-like Domain"/>
    <property type="match status" value="1"/>
</dbReference>
<dbReference type="Pfam" id="PF00106">
    <property type="entry name" value="adh_short"/>
    <property type="match status" value="1"/>
</dbReference>